<dbReference type="EMBL" id="PGOL01004106">
    <property type="protein sequence ID" value="PKI38407.1"/>
    <property type="molecule type" value="Genomic_DNA"/>
</dbReference>
<keyword evidence="1" id="KW-0479">Metal-binding</keyword>
<name>A0A2I0I397_PUNGR</name>
<feature type="region of interest" description="Disordered" evidence="2">
    <location>
        <begin position="17"/>
        <end position="111"/>
    </location>
</feature>
<feature type="region of interest" description="Disordered" evidence="2">
    <location>
        <begin position="253"/>
        <end position="418"/>
    </location>
</feature>
<dbReference type="GO" id="GO:0003676">
    <property type="term" value="F:nucleic acid binding"/>
    <property type="evidence" value="ECO:0007669"/>
    <property type="project" value="InterPro"/>
</dbReference>
<feature type="compositionally biased region" description="Acidic residues" evidence="2">
    <location>
        <begin position="20"/>
        <end position="34"/>
    </location>
</feature>
<dbReference type="AlphaFoldDB" id="A0A2I0I397"/>
<protein>
    <recommendedName>
        <fullName evidence="3">CCHC-type domain-containing protein</fullName>
    </recommendedName>
</protein>
<gene>
    <name evidence="4" type="ORF">CRG98_041187</name>
</gene>
<feature type="compositionally biased region" description="Basic and acidic residues" evidence="2">
    <location>
        <begin position="286"/>
        <end position="295"/>
    </location>
</feature>
<feature type="compositionally biased region" description="Basic and acidic residues" evidence="2">
    <location>
        <begin position="95"/>
        <end position="111"/>
    </location>
</feature>
<reference evidence="4 5" key="1">
    <citation type="submission" date="2017-11" db="EMBL/GenBank/DDBJ databases">
        <title>De-novo sequencing of pomegranate (Punica granatum L.) genome.</title>
        <authorList>
            <person name="Akparov Z."/>
            <person name="Amiraslanov A."/>
            <person name="Hajiyeva S."/>
            <person name="Abbasov M."/>
            <person name="Kaur K."/>
            <person name="Hamwieh A."/>
            <person name="Solovyev V."/>
            <person name="Salamov A."/>
            <person name="Braich B."/>
            <person name="Kosarev P."/>
            <person name="Mahmoud A."/>
            <person name="Hajiyev E."/>
            <person name="Babayeva S."/>
            <person name="Izzatullayeva V."/>
            <person name="Mammadov A."/>
            <person name="Mammadov A."/>
            <person name="Sharifova S."/>
            <person name="Ojaghi J."/>
            <person name="Eynullazada K."/>
            <person name="Bayramov B."/>
            <person name="Abdulazimova A."/>
            <person name="Shahmuradov I."/>
        </authorList>
    </citation>
    <scope>NUCLEOTIDE SEQUENCE [LARGE SCALE GENOMIC DNA]</scope>
    <source>
        <strain evidence="5">cv. AG2017</strain>
        <tissue evidence="4">Leaf</tissue>
    </source>
</reference>
<feature type="compositionally biased region" description="Polar residues" evidence="2">
    <location>
        <begin position="323"/>
        <end position="333"/>
    </location>
</feature>
<dbReference type="PROSITE" id="PS50158">
    <property type="entry name" value="ZF_CCHC"/>
    <property type="match status" value="1"/>
</dbReference>
<dbReference type="InterPro" id="IPR001878">
    <property type="entry name" value="Znf_CCHC"/>
</dbReference>
<keyword evidence="1" id="KW-0862">Zinc</keyword>
<sequence length="418" mass="46784">MVDIDKLSITELQYYFQQHEDDDDSEGLGDEFTDSEGHGHDDDEHADDDDVEGSYGSHSDGSWKPGTKDAEAEPEDAEDEPKDGEDEQDVRRKRPMDEQVHHVERDEVATREEADENFFEHYEYHSEEEGIVNGNDDENAEDVERLIQFNKDATFGQVHLELEMVFPTLNLFKMAVRDYNIALARPVKMKLNDSSRWEDHWEKQSLDPILPPNYSGASGRPKMKRTKGNDIPQDPYKAKRKYRKIRCGKCGQLGHNRRKCKGTTVKDKENKKVPDASTSSDANDPMGRKGAEKAAEATAPLDSNAQPQRRKRARTTRASTSTDITGPSSSNVQKGRKGAEKAAEATAPLDSNAQPQRRKRARTTRASTSTDITGPSSSNVQKGRKGAEKVAETAAPEDSNAQLHRRKKARTTRASTAT</sequence>
<feature type="region of interest" description="Disordered" evidence="2">
    <location>
        <begin position="208"/>
        <end position="239"/>
    </location>
</feature>
<evidence type="ECO:0000259" key="3">
    <source>
        <dbReference type="PROSITE" id="PS50158"/>
    </source>
</evidence>
<accession>A0A2I0I397</accession>
<dbReference type="Proteomes" id="UP000233551">
    <property type="component" value="Unassembled WGS sequence"/>
</dbReference>
<feature type="compositionally biased region" description="Polar residues" evidence="2">
    <location>
        <begin position="371"/>
        <end position="381"/>
    </location>
</feature>
<evidence type="ECO:0000313" key="4">
    <source>
        <dbReference type="EMBL" id="PKI38407.1"/>
    </source>
</evidence>
<keyword evidence="1" id="KW-0863">Zinc-finger</keyword>
<feature type="domain" description="CCHC-type" evidence="3">
    <location>
        <begin position="246"/>
        <end position="261"/>
    </location>
</feature>
<keyword evidence="5" id="KW-1185">Reference proteome</keyword>
<proteinExistence type="predicted"/>
<evidence type="ECO:0000256" key="2">
    <source>
        <dbReference type="SAM" id="MobiDB-lite"/>
    </source>
</evidence>
<comment type="caution">
    <text evidence="4">The sequence shown here is derived from an EMBL/GenBank/DDBJ whole genome shotgun (WGS) entry which is preliminary data.</text>
</comment>
<evidence type="ECO:0000313" key="5">
    <source>
        <dbReference type="Proteomes" id="UP000233551"/>
    </source>
</evidence>
<feature type="compositionally biased region" description="Basic and acidic residues" evidence="2">
    <location>
        <begin position="264"/>
        <end position="274"/>
    </location>
</feature>
<organism evidence="4 5">
    <name type="scientific">Punica granatum</name>
    <name type="common">Pomegranate</name>
    <dbReference type="NCBI Taxonomy" id="22663"/>
    <lineage>
        <taxon>Eukaryota</taxon>
        <taxon>Viridiplantae</taxon>
        <taxon>Streptophyta</taxon>
        <taxon>Embryophyta</taxon>
        <taxon>Tracheophyta</taxon>
        <taxon>Spermatophyta</taxon>
        <taxon>Magnoliopsida</taxon>
        <taxon>eudicotyledons</taxon>
        <taxon>Gunneridae</taxon>
        <taxon>Pentapetalae</taxon>
        <taxon>rosids</taxon>
        <taxon>malvids</taxon>
        <taxon>Myrtales</taxon>
        <taxon>Lythraceae</taxon>
        <taxon>Punica</taxon>
    </lineage>
</organism>
<evidence type="ECO:0000256" key="1">
    <source>
        <dbReference type="PROSITE-ProRule" id="PRU00047"/>
    </source>
</evidence>
<dbReference type="GO" id="GO:0008270">
    <property type="term" value="F:zinc ion binding"/>
    <property type="evidence" value="ECO:0007669"/>
    <property type="project" value="UniProtKB-KW"/>
</dbReference>
<feature type="compositionally biased region" description="Acidic residues" evidence="2">
    <location>
        <begin position="72"/>
        <end position="88"/>
    </location>
</feature>